<dbReference type="RefSeq" id="XP_019639395.1">
    <property type="nucleotide sequence ID" value="XM_019783836.1"/>
</dbReference>
<evidence type="ECO:0000256" key="2">
    <source>
        <dbReference type="ARBA" id="ARBA00022490"/>
    </source>
</evidence>
<feature type="domain" description="Death" evidence="6">
    <location>
        <begin position="4298"/>
        <end position="4366"/>
    </location>
</feature>
<keyword evidence="2" id="KW-0963">Cytoplasm</keyword>
<dbReference type="InterPro" id="IPR025307">
    <property type="entry name" value="FIIND_dom"/>
</dbReference>
<dbReference type="GO" id="GO:0006915">
    <property type="term" value="P:apoptotic process"/>
    <property type="evidence" value="ECO:0007669"/>
    <property type="project" value="TreeGrafter"/>
</dbReference>
<feature type="domain" description="Death" evidence="6">
    <location>
        <begin position="2518"/>
        <end position="2597"/>
    </location>
</feature>
<accession>A0A6P4ZDM3</accession>
<evidence type="ECO:0000259" key="6">
    <source>
        <dbReference type="PROSITE" id="PS50017"/>
    </source>
</evidence>
<dbReference type="Gene3D" id="1.10.533.10">
    <property type="entry name" value="Death Domain, Fas"/>
    <property type="match status" value="6"/>
</dbReference>
<evidence type="ECO:0000256" key="1">
    <source>
        <dbReference type="ARBA" id="ARBA00004514"/>
    </source>
</evidence>
<dbReference type="PROSITE" id="PS50017">
    <property type="entry name" value="DEATH_DOMAIN"/>
    <property type="match status" value="3"/>
</dbReference>
<feature type="domain" description="Roc" evidence="8">
    <location>
        <begin position="1941"/>
        <end position="2178"/>
    </location>
</feature>
<reference evidence="11" key="1">
    <citation type="submission" date="2025-08" db="UniProtKB">
        <authorList>
            <consortium name="RefSeq"/>
        </authorList>
    </citation>
    <scope>IDENTIFICATION</scope>
    <source>
        <tissue evidence="11">Gonad</tissue>
    </source>
</reference>
<evidence type="ECO:0000256" key="5">
    <source>
        <dbReference type="SAM" id="MobiDB-lite"/>
    </source>
</evidence>
<dbReference type="Pfam" id="PF20706">
    <property type="entry name" value="GT4-conflict"/>
    <property type="match status" value="2"/>
</dbReference>
<dbReference type="Pfam" id="PF00531">
    <property type="entry name" value="Death"/>
    <property type="match status" value="3"/>
</dbReference>
<dbReference type="GO" id="GO:0005829">
    <property type="term" value="C:cytosol"/>
    <property type="evidence" value="ECO:0007669"/>
    <property type="project" value="UniProtKB-SubCell"/>
</dbReference>
<dbReference type="GO" id="GO:0043525">
    <property type="term" value="P:positive regulation of neuron apoptotic process"/>
    <property type="evidence" value="ECO:0007669"/>
    <property type="project" value="TreeGrafter"/>
</dbReference>
<feature type="domain" description="CARD" evidence="7">
    <location>
        <begin position="174"/>
        <end position="256"/>
    </location>
</feature>
<dbReference type="InterPro" id="IPR002398">
    <property type="entry name" value="Pept_C14"/>
</dbReference>
<dbReference type="SUPFAM" id="SSF52540">
    <property type="entry name" value="P-loop containing nucleoside triphosphate hydrolases"/>
    <property type="match status" value="3"/>
</dbReference>
<gene>
    <name evidence="11" type="primary">LOC109481303</name>
</gene>
<dbReference type="InterPro" id="IPR001315">
    <property type="entry name" value="CARD"/>
</dbReference>
<comment type="subcellular location">
    <subcellularLocation>
        <location evidence="1">Cytoplasm</location>
        <location evidence="1">Cytosol</location>
    </subcellularLocation>
</comment>
<dbReference type="OrthoDB" id="10023348at2759"/>
<dbReference type="GeneID" id="109481303"/>
<dbReference type="InterPro" id="IPR020859">
    <property type="entry name" value="ROC"/>
</dbReference>
<dbReference type="InterPro" id="IPR027417">
    <property type="entry name" value="P-loop_NTPase"/>
</dbReference>
<feature type="domain" description="CARD" evidence="7">
    <location>
        <begin position="3577"/>
        <end position="3660"/>
    </location>
</feature>
<dbReference type="Pfam" id="PF08477">
    <property type="entry name" value="Roc"/>
    <property type="match status" value="3"/>
</dbReference>
<dbReference type="PANTHER" id="PTHR10454:SF248">
    <property type="entry name" value="CASPASE-8-LIKE"/>
    <property type="match status" value="1"/>
</dbReference>
<evidence type="ECO:0000256" key="4">
    <source>
        <dbReference type="ARBA" id="ARBA00022741"/>
    </source>
</evidence>
<sequence>MATGPRVAILHAAEDEEFVRRLVKGLMDLPGNYRLPQSAIFCQQVTGAPGAVSRAQLTSTLTLGSVKLVVPVISRHLLADQSSLTVGLETAVRNNKPRYVIWLDQNEDDFREFGTLVSRQYPTLEAPTRRVQRDRVWETMPGSAVSGMDDIACDVRDALCRQTGEQRIPCLMALGNTRAFLSDNMNLPAVLTRLEQENQLSPANVRIIQAEPTPVSRARRLVDMLQDRRRQEPYDWLVRVLREEGQDFLAEEMEERERDAERLYGIGKQQAAQPGQHTAQTEHFTQQQIQAVPVTKQLRHPGAHADDATTPLEVKGVFLGQTEAGKTSLLNCMIKGQGHVETETDRTIGVDVISFHDTKNNVKYAMYDFGGHQIYHYMHRFFLTRQALHILNVDLPAYKSEEFQERVGTWLTSVTSHVFNPAILVVGTKVDMFPADKAEEMISAACSSIQRDIQGAESKIQAKLTEEIQLCQNALDVVGSTSDMPEPFYGLTRDDVLAKKESLEKLLDGRPKGLLNVQVIPVSSKTFQGIGALCDKMAKMVKDERLFPAARQELPASWTKLSENIQATGRTHLQVRDCQDVGAAAGMKESDVLNALSYLHVTGQILFYNHIRGMEDLVFPDPTIILTLFKQIFRHDLPGYLDSIAESLSDYTGAQFAEDRASFLKTGRASDSFMKNLLGDNIVTFNSLLPLMKHFGLCYSGSVIFPTELPAAQPDEVAHCWPEVVPSGGEEISLSIEYSQEPPLGLPETMVSRILSMEQTTRRLLTKDTVVVHVGENTEDVMYRHSATREEIRIRGEPEKAWRRAQTVVREIEACWDEFPALYSSNSVGSGETAKSLPIEAVRRHVPGDLMRMSRGSWEGPLPVTRTPTDVIGKYFIDNRLYQVSRAVGVEWTRLGQELGLNRSVLDNIRGKYHSEDTQEAFQMLKAWRTKTPHGPLHYLPQLKETLQNIGEPDLAVKVEGVYKEYRDALPLQEVSPEMTLDKDWSLRLPGEGKYLCRRTDLGVVTPYPLHVTYRSANWSDRWPQVGEWMPVGPLFSIQCEDVEGPVDILLPHVLHLADATGLAAEDLQVVHVVGDSAELLPVTELTPSHAVTRFKKGSLFGLVGRTEKVLGISRNGLLTAFACEDGSDVSRMKVYMVSNTRIMQETLAEEAEKLHFSLRDYKTCRLCAGDIYYLEGRITNGRDMFVSSSPEYLMFEDTFDNNKFYEPFRVEVSADIWDNSTTSRLNLELLKVATDGANEPVAEMTLGRYKRGYGAEGPDSGVSTPTEQLVESVRRQLQSSNIAGRVSVLFVSDEYCTSKGGISTINLDAARTLSAAGAKVYVTVLEASQQDEKDAERDGVTLLKPQRDADSNAKPSLEWLTVYHKHHFPHIPSDICCIVGHVDVTSRAARKIKEERFPRSKLAMFGHVAPEETEHYKSDEKALGVGRKEASIQDDLGKANVVFSVGARIHRHFNQFLRRHNVDHHIFLPEPSEVFSRAAVSFCEEDGVRKPERVILSIGRVRNVERLKGHDLAAGGVDKAALRLDHLYTLRLRVRGIDENDFKESKRILDEKLRSGRVKPTLLPYGTQEEIRRDMENCHLVLMPSRAEPFGLVGLEAIAAGVPVLISEHSGLAELIEELSDRLGQPKFRHCIVKMKGNDATTDEEKWAERIEDVIKNARSEFAEARAFKEKLLASKYWEESHQKFLQACGITGPRVAILHAAEDGEFVRWLVGELKSLNPEYYRLPRTAIFCQQVTGDPDAVSRAQLTSTLTLGSVKLVVPVISRHLLADQSSLTVGLETAVRNNKPRYVIWLDRNEDDFREFGTLVSRQYPTLEAPAWRVQRYRVEETMPGSDVSWMKGIAWDAEPTPVSRAKRLVDMLRNRRRQEPYDWLVRVLREEGQDFLVEEMEEGERFEERFYGIGKQQAAQPGQQTALSGYFTPQQSQATAMKQLRHPGAHADDATPLEVKGVFLGQTEAGKTSLINCMIKGQGHVETQTDRTIGVDVISFHDNKNNVKYAMYDFGGHQIYHYTHRFFLTRQALHILNVDLPAYKSEEFQERVGTWLTSVTSHVFNPAILVLGTKVDNFPPDKAEEMIAAACSSIQRDIQCAESKIQAKLKEEIQLCQNAVDAVDIRSDMSEPFYGLTRDDILAKKESLEKVLDGRPKGLLNVQVIPVSSKTFQGIGALCDKMAEMVKDERLFPAARQEMPTSWTKLSENIQATGRTHLQVRDCQDVGAAAGMKESDVLNALSYLHVTGQILFYNHIRGMEDLVFPDPTIILTLFKQIFRHDLPGYLDSIAESLSEHTRSQFAEDRASFFKTGRASDSFMKNLLGDNVVTFNSLLPLMKHFGLCYSGSVIFPTELPDAQPDEVAHCWPEVVPSGGEEISLAIEYSQEPPLGLPETMVSRILSMEQTTRRLLTKDTVVVHVGENPEDVMYRHSATREEIRIRGEPEKAWRRAQTVVREIEACWDEFPALYSSNSVGSGETAKSLPIEAVRRHVPGDLMRMSRGSWEGPLPVTRTPTDVIGKYFIDNRLYPVSRAVGKEWTRLGQELGLNRSVLDNIEGRNYHNYPQDAFQMLKAWRTKTPHGPLHYLPQLEETLQNIGKPGLAKDVQGMYKEYRDALPLQVVSPEMTGDTDWSLRLPGEGKYLCRRTDLGVVTPYPLHVTYRSANWSDNWQQDEGWMAVGPLFSIQCEDVEGPVDILLPHVLHMTDDAELDVANLRVVHVVGGEVELLPVSEITSTHISTRFRKGSQFGPVMKQIVARFYPRNGLCVVFGPRDFVPECQFHVYIASNAMVALQTLQDLEALDGYIRWDQDQCVLQTGELYRLEVSVRSRNGDDMKMPTNPEGLVFYDTLERDKFYKKFRVEIDTRNLRSGKRQQPTFKMLLTNAAGTTVCEFITTKASGRGSQFPDTDSGESDSGLSSEPAGTAFWGVDVHQPGSSGRRALRGESDAPGFATQEESGRAGGAAARPQRKRRSSRTRAGESGSGKKGKKMKSTDQGRTDVSLAIRTKGSSTVSVLVLLVSTEYGTSKGGISTINLDAARKLAAAGARVYVTVLEASEQDERDAERDGVTLLKPRLDADSSAKPSLEWLTVYHSVHFPHIPSDICCIVGHVDVTSRAARKIKEERFPRAKLAMFGHVAPEETEHYKSDEKALGVGRKEASIQDDIGKADVVFSVGARIHRHFNQFLRRQNVDHHIFLPEPSKVFSRAAVSFGEEGGARKPERVILSIGRVRNVERLKGHDLAAGGVDKAALRLDHLHTLRLRVRGIDENDFKESKRILDEKLRSGRVKPTLLPYGTQEEIRRDMENCHLVLMPSRAEPFGLVGLEAIAAGVPVLISEHSGLAELVEQLAKKYQPTFRHCIVKMKGDTATDADADKWAEKIEGVIENVEAEFEEARAFREKLLTSKYWEESHQKFLQACGITGPRVAILHAAEDEEFVRRLVERLMGLGEYYNLPQEAISCQQVTGAPDAISRAQLTSTLTLGSVKLVVPVISRHLLADQSSLTVRLETAVRNNKPRYVIWLDQNEDDFREFGTLVSRQYPTLEAPARRVQRDRVEETMPGSGVKGMIGIALDVRDALCRQTGELRFPCRWALGDTRAFLSDNMNLPAVLSRLEQENQLSPADVRSVQTKPTPASRAERLVAMLLYDRRRQEPYNWLVRVLREEGQDFLAEEMEEQERDAERFCGIGKQQAAQPGQQTAQTGPFTQQQSQATAMKQLRHPGAHADDTTTPLEVKGVFLGQTEAGKTSLLNCMIKGQGHVETETDRTIGVDVIRFHDTKNNVKYAMYDFGGHQIYHYTHRFFLTRQALHILNVDLPAYKSEEFQERVGTWLTSVTSHVFNPAILVVGTKVDMFPPDKAEEMIEAACSSIQRDIQGAESKIQAKLKEEIQLCQNAVDAVDSGSDMPEPFYGLTRDDILVKEESLEKLLDGRPKGLLNVQVIPVSSKTFQGIGALCDKMAEMVKDERLFPAARQELPTSWTKLSENIQATGRTHLQVRDCQDVGAAAGMKESDVLNALSYLHVTGQILFYKHIRGMEELVFPDPTIILTLFKQIFRHDLPAYLDSIAESLSEHTRAQFAEDRASFLKTGRASDSFMKNLLGDNIVTFNSLLPLMKHFGLCYSGSVIFPTELPAAQPDEVAHCWPEVVPSGGEEISLTIEYSQEPPLGLPETMVSRILSMEQTTRRLLAKDTVVVHVGENSEDVMYRHSATREEIRIRGEPEKAWRRAQTVVREIEACWDEFPALYSSNSVGSGETAKTLPIEAVRRHVPGDLMRMSRGSWEGPPPVTRKPTDVIGKYFIDNRLYQVSWAVGEEWQLWTRLGQELGLNRSVLDNIQGSTSTQKAFQMLKAWRTKTPHGPLHYLPQLEETLQNIGKPDLAKDVQGVYKEYRDALPLQEVSPEMTGDTDWSLRLPGEGKYLCRRTDLGVVTPYPLHVTYRSANWSDRWPQVGEWMPVGPLFSIQCEDAEGPVDILLPHVLHLTDATGLASEDLQVVHVVGDSVELLPVTELTPSHAVTRFKKGSLFGIVGRTEKVLSVSRNGLLMAFASLKDFKISKLKVYIVSNTNTVQEALEKNENKWNFAPCDYKTCQLKPGELYHLEGTVTNGEDMFLSSSPERLMFEDTFDTNKLYEPFRVEVSADIWDNSTTSRLNLELLKEVKDGGKEPVAELTLGHYKRAYSAEGPDSGVSTPTEQLVESVRRQLESSNIAGIV</sequence>
<organism evidence="10 11">
    <name type="scientific">Branchiostoma belcheri</name>
    <name type="common">Amphioxus</name>
    <dbReference type="NCBI Taxonomy" id="7741"/>
    <lineage>
        <taxon>Eukaryota</taxon>
        <taxon>Metazoa</taxon>
        <taxon>Chordata</taxon>
        <taxon>Cephalochordata</taxon>
        <taxon>Leptocardii</taxon>
        <taxon>Amphioxiformes</taxon>
        <taxon>Branchiostomatidae</taxon>
        <taxon>Branchiostoma</taxon>
    </lineage>
</organism>
<feature type="domain" description="Roc" evidence="8">
    <location>
        <begin position="3710"/>
        <end position="3947"/>
    </location>
</feature>
<dbReference type="SUPFAM" id="SSF53756">
    <property type="entry name" value="UDP-Glycosyltransferase/glycogen phosphorylase"/>
    <property type="match status" value="2"/>
</dbReference>
<dbReference type="SMART" id="SM00005">
    <property type="entry name" value="DEATH"/>
    <property type="match status" value="3"/>
</dbReference>
<keyword evidence="3" id="KW-0677">Repeat</keyword>
<dbReference type="CDD" id="cd01670">
    <property type="entry name" value="Death"/>
    <property type="match status" value="3"/>
</dbReference>
<evidence type="ECO:0000313" key="10">
    <source>
        <dbReference type="Proteomes" id="UP000515135"/>
    </source>
</evidence>
<name>A0A6P4ZDM3_BRABE</name>
<dbReference type="PROSITE" id="PS51830">
    <property type="entry name" value="FIIND"/>
    <property type="match status" value="3"/>
</dbReference>
<dbReference type="GO" id="GO:0006508">
    <property type="term" value="P:proteolysis"/>
    <property type="evidence" value="ECO:0007669"/>
    <property type="project" value="InterPro"/>
</dbReference>
<dbReference type="Pfam" id="PF13553">
    <property type="entry name" value="FIIND"/>
    <property type="match status" value="3"/>
</dbReference>
<dbReference type="KEGG" id="bbel:109481303"/>
<dbReference type="Proteomes" id="UP000515135">
    <property type="component" value="Unplaced"/>
</dbReference>
<evidence type="ECO:0000259" key="7">
    <source>
        <dbReference type="PROSITE" id="PS50209"/>
    </source>
</evidence>
<dbReference type="InterPro" id="IPR000488">
    <property type="entry name" value="Death_dom"/>
</dbReference>
<dbReference type="GO" id="GO:0000166">
    <property type="term" value="F:nucleotide binding"/>
    <property type="evidence" value="ECO:0007669"/>
    <property type="project" value="UniProtKB-KW"/>
</dbReference>
<feature type="domain" description="Death" evidence="6">
    <location>
        <begin position="877"/>
        <end position="963"/>
    </location>
</feature>
<evidence type="ECO:0000259" key="9">
    <source>
        <dbReference type="PROSITE" id="PS51830"/>
    </source>
</evidence>
<dbReference type="PROSITE" id="PS50209">
    <property type="entry name" value="CARD"/>
    <property type="match status" value="2"/>
</dbReference>
<keyword evidence="10" id="KW-1185">Reference proteome</keyword>
<feature type="region of interest" description="Disordered" evidence="5">
    <location>
        <begin position="2885"/>
        <end position="2985"/>
    </location>
</feature>
<dbReference type="CDD" id="cd03801">
    <property type="entry name" value="GT4_PimA-like"/>
    <property type="match status" value="2"/>
</dbReference>
<feature type="domain" description="FIIND" evidence="9">
    <location>
        <begin position="966"/>
        <end position="1250"/>
    </location>
</feature>
<feature type="domain" description="FIIND" evidence="9">
    <location>
        <begin position="4369"/>
        <end position="4653"/>
    </location>
</feature>
<dbReference type="Gene3D" id="3.40.50.300">
    <property type="entry name" value="P-loop containing nucleotide triphosphate hydrolases"/>
    <property type="match status" value="3"/>
</dbReference>
<evidence type="ECO:0000256" key="3">
    <source>
        <dbReference type="ARBA" id="ARBA00022737"/>
    </source>
</evidence>
<feature type="domain" description="Roc" evidence="8">
    <location>
        <begin position="307"/>
        <end position="544"/>
    </location>
</feature>
<dbReference type="SUPFAM" id="SSF47986">
    <property type="entry name" value="DEATH domain"/>
    <property type="match status" value="5"/>
</dbReference>
<dbReference type="InterPro" id="IPR011029">
    <property type="entry name" value="DEATH-like_dom_sf"/>
</dbReference>
<dbReference type="GO" id="GO:0004197">
    <property type="term" value="F:cysteine-type endopeptidase activity"/>
    <property type="evidence" value="ECO:0007669"/>
    <property type="project" value="InterPro"/>
</dbReference>
<dbReference type="PROSITE" id="PS51424">
    <property type="entry name" value="ROC"/>
    <property type="match status" value="3"/>
</dbReference>
<evidence type="ECO:0000313" key="11">
    <source>
        <dbReference type="RefSeq" id="XP_019639395.1"/>
    </source>
</evidence>
<feature type="domain" description="FIIND" evidence="9">
    <location>
        <begin position="2600"/>
        <end position="2891"/>
    </location>
</feature>
<dbReference type="Pfam" id="PF00619">
    <property type="entry name" value="CARD"/>
    <property type="match status" value="1"/>
</dbReference>
<proteinExistence type="predicted"/>
<dbReference type="GO" id="GO:0007165">
    <property type="term" value="P:signal transduction"/>
    <property type="evidence" value="ECO:0007669"/>
    <property type="project" value="InterPro"/>
</dbReference>
<dbReference type="CDD" id="cd01671">
    <property type="entry name" value="CARD"/>
    <property type="match status" value="2"/>
</dbReference>
<evidence type="ECO:0000259" key="8">
    <source>
        <dbReference type="PROSITE" id="PS51424"/>
    </source>
</evidence>
<keyword evidence="4" id="KW-0547">Nucleotide-binding</keyword>
<dbReference type="PANTHER" id="PTHR10454">
    <property type="entry name" value="CASPASE"/>
    <property type="match status" value="1"/>
</dbReference>
<protein>
    <submittedName>
        <fullName evidence="11">Uncharacterized protein LOC109481303</fullName>
    </submittedName>
</protein>
<dbReference type="Gene3D" id="3.40.50.2000">
    <property type="entry name" value="Glycogen Phosphorylase B"/>
    <property type="match status" value="2"/>
</dbReference>